<dbReference type="OrthoDB" id="5125733at2759"/>
<dbReference type="InterPro" id="IPR010730">
    <property type="entry name" value="HET"/>
</dbReference>
<dbReference type="PANTHER" id="PTHR33112">
    <property type="entry name" value="DOMAIN PROTEIN, PUTATIVE-RELATED"/>
    <property type="match status" value="1"/>
</dbReference>
<evidence type="ECO:0000313" key="4">
    <source>
        <dbReference type="Proteomes" id="UP000308652"/>
    </source>
</evidence>
<sequence>MDSADDSESDGSDGSGQSDSDEELPPPDSRPHIPIPPLLPVPDNLARPGDRLCDICSDLNLSPESFVVLPSDNDTADQVDDPNIKLGFVQDLFNKPNCPFCRVVLTALGGAKVPSYDEGKAVSVSMSWNTKGSVEDVDHPSKEKAVVRILRPYAETDEGEYLSMPKINLFPEITLLANDSPTSSKAFFVRPIQDQIDFSMVRGWISLCESWHGEACNKSKLLDHKVKNPVGEISSFRLIDVVDNCLVCGPPNCKFVALSYVWGPKPDFLRTLMNNVRELEKPGAFLLPHFHDKLSVTILDAMQVVREINLRYLWIDCLCIVQDDTTGEKLDAITKMDLVYGGAFLTIMAATGIDANAGLPGVRPGTRRYRQPIEQIKPGFRLAFAEIYQNYIKDAAYYTRAWTFQEQQFTKRSLIFIGGQVVFNCTEADQWREDIFCEDELVIGEDFDDDDTDDIGNFEGLIQSYSELSLSYQADIYNAFAGLARYFKTELKTNLCHGIPEIYFDWFLLWYPQSPQERRKLVPSWSWSGWSGQSWPRMWDWYTRRLEMIRRAQRKRTWIIWYHRLAHDSTECVQILPPKSSRSKSKNFYGGHVGDRFECDCTTTSPTPRKLVDAPEYYKDTLSATPGSGFLQFWTVSLLFTVKSSSIKVGAAYSDNGLPHVGIFGIDDRELGTAFVSASWYAANVPGTYEFIIICEGRDERAESGEEDEEEGWRYMVMLIEHHAEWAERIAIGSIGKEDLDQALDEGPVWKEIILA</sequence>
<dbReference type="Pfam" id="PF06985">
    <property type="entry name" value="HET"/>
    <property type="match status" value="1"/>
</dbReference>
<evidence type="ECO:0000256" key="1">
    <source>
        <dbReference type="SAM" id="MobiDB-lite"/>
    </source>
</evidence>
<feature type="region of interest" description="Disordered" evidence="1">
    <location>
        <begin position="1"/>
        <end position="43"/>
    </location>
</feature>
<evidence type="ECO:0000313" key="3">
    <source>
        <dbReference type="EMBL" id="TFK33064.1"/>
    </source>
</evidence>
<accession>A0A5C3LIZ2</accession>
<name>A0A5C3LIZ2_9AGAR</name>
<keyword evidence="4" id="KW-1185">Reference proteome</keyword>
<dbReference type="Proteomes" id="UP000308652">
    <property type="component" value="Unassembled WGS sequence"/>
</dbReference>
<gene>
    <name evidence="3" type="ORF">BDQ12DRAFT_658425</name>
</gene>
<proteinExistence type="predicted"/>
<dbReference type="AlphaFoldDB" id="A0A5C3LIZ2"/>
<feature type="domain" description="Heterokaryon incompatibility" evidence="2">
    <location>
        <begin position="255"/>
        <end position="406"/>
    </location>
</feature>
<dbReference type="PANTHER" id="PTHR33112:SF12">
    <property type="entry name" value="HETEROKARYON INCOMPATIBILITY DOMAIN-CONTAINING PROTEIN"/>
    <property type="match status" value="1"/>
</dbReference>
<protein>
    <submittedName>
        <fullName evidence="3">Heterokaryon incompatibility protein-domain-containing protein</fullName>
    </submittedName>
</protein>
<dbReference type="EMBL" id="ML213656">
    <property type="protein sequence ID" value="TFK33064.1"/>
    <property type="molecule type" value="Genomic_DNA"/>
</dbReference>
<dbReference type="STRING" id="68775.A0A5C3LIZ2"/>
<feature type="compositionally biased region" description="Acidic residues" evidence="1">
    <location>
        <begin position="1"/>
        <end position="11"/>
    </location>
</feature>
<organism evidence="3 4">
    <name type="scientific">Crucibulum laeve</name>
    <dbReference type="NCBI Taxonomy" id="68775"/>
    <lineage>
        <taxon>Eukaryota</taxon>
        <taxon>Fungi</taxon>
        <taxon>Dikarya</taxon>
        <taxon>Basidiomycota</taxon>
        <taxon>Agaricomycotina</taxon>
        <taxon>Agaricomycetes</taxon>
        <taxon>Agaricomycetidae</taxon>
        <taxon>Agaricales</taxon>
        <taxon>Agaricineae</taxon>
        <taxon>Nidulariaceae</taxon>
        <taxon>Crucibulum</taxon>
    </lineage>
</organism>
<evidence type="ECO:0000259" key="2">
    <source>
        <dbReference type="Pfam" id="PF06985"/>
    </source>
</evidence>
<reference evidence="3 4" key="1">
    <citation type="journal article" date="2019" name="Nat. Ecol. Evol.">
        <title>Megaphylogeny resolves global patterns of mushroom evolution.</title>
        <authorList>
            <person name="Varga T."/>
            <person name="Krizsan K."/>
            <person name="Foldi C."/>
            <person name="Dima B."/>
            <person name="Sanchez-Garcia M."/>
            <person name="Sanchez-Ramirez S."/>
            <person name="Szollosi G.J."/>
            <person name="Szarkandi J.G."/>
            <person name="Papp V."/>
            <person name="Albert L."/>
            <person name="Andreopoulos W."/>
            <person name="Angelini C."/>
            <person name="Antonin V."/>
            <person name="Barry K.W."/>
            <person name="Bougher N.L."/>
            <person name="Buchanan P."/>
            <person name="Buyck B."/>
            <person name="Bense V."/>
            <person name="Catcheside P."/>
            <person name="Chovatia M."/>
            <person name="Cooper J."/>
            <person name="Damon W."/>
            <person name="Desjardin D."/>
            <person name="Finy P."/>
            <person name="Geml J."/>
            <person name="Haridas S."/>
            <person name="Hughes K."/>
            <person name="Justo A."/>
            <person name="Karasinski D."/>
            <person name="Kautmanova I."/>
            <person name="Kiss B."/>
            <person name="Kocsube S."/>
            <person name="Kotiranta H."/>
            <person name="LaButti K.M."/>
            <person name="Lechner B.E."/>
            <person name="Liimatainen K."/>
            <person name="Lipzen A."/>
            <person name="Lukacs Z."/>
            <person name="Mihaltcheva S."/>
            <person name="Morgado L.N."/>
            <person name="Niskanen T."/>
            <person name="Noordeloos M.E."/>
            <person name="Ohm R.A."/>
            <person name="Ortiz-Santana B."/>
            <person name="Ovrebo C."/>
            <person name="Racz N."/>
            <person name="Riley R."/>
            <person name="Savchenko A."/>
            <person name="Shiryaev A."/>
            <person name="Soop K."/>
            <person name="Spirin V."/>
            <person name="Szebenyi C."/>
            <person name="Tomsovsky M."/>
            <person name="Tulloss R.E."/>
            <person name="Uehling J."/>
            <person name="Grigoriev I.V."/>
            <person name="Vagvolgyi C."/>
            <person name="Papp T."/>
            <person name="Martin F.M."/>
            <person name="Miettinen O."/>
            <person name="Hibbett D.S."/>
            <person name="Nagy L.G."/>
        </authorList>
    </citation>
    <scope>NUCLEOTIDE SEQUENCE [LARGE SCALE GENOMIC DNA]</scope>
    <source>
        <strain evidence="3 4">CBS 166.37</strain>
    </source>
</reference>